<evidence type="ECO:0000313" key="11">
    <source>
        <dbReference type="EMBL" id="GFR70923.1"/>
    </source>
</evidence>
<organism evidence="11 12">
    <name type="scientific">Elysia marginata</name>
    <dbReference type="NCBI Taxonomy" id="1093978"/>
    <lineage>
        <taxon>Eukaryota</taxon>
        <taxon>Metazoa</taxon>
        <taxon>Spiralia</taxon>
        <taxon>Lophotrochozoa</taxon>
        <taxon>Mollusca</taxon>
        <taxon>Gastropoda</taxon>
        <taxon>Heterobranchia</taxon>
        <taxon>Euthyneura</taxon>
        <taxon>Panpulmonata</taxon>
        <taxon>Sacoglossa</taxon>
        <taxon>Placobranchoidea</taxon>
        <taxon>Plakobranchidae</taxon>
        <taxon>Elysia</taxon>
    </lineage>
</organism>
<evidence type="ECO:0000256" key="2">
    <source>
        <dbReference type="ARBA" id="ARBA00004906"/>
    </source>
</evidence>
<dbReference type="GO" id="GO:0061630">
    <property type="term" value="F:ubiquitin protein ligase activity"/>
    <property type="evidence" value="ECO:0007669"/>
    <property type="project" value="UniProtKB-UniRule"/>
</dbReference>
<feature type="region of interest" description="Disordered" evidence="9">
    <location>
        <begin position="238"/>
        <end position="415"/>
    </location>
</feature>
<dbReference type="GO" id="GO:0016567">
    <property type="term" value="P:protein ubiquitination"/>
    <property type="evidence" value="ECO:0007669"/>
    <property type="project" value="UniProtKB-UniRule"/>
</dbReference>
<keyword evidence="6 8" id="KW-0862">Zinc</keyword>
<evidence type="ECO:0000256" key="9">
    <source>
        <dbReference type="SAM" id="MobiDB-lite"/>
    </source>
</evidence>
<proteinExistence type="inferred from homology"/>
<evidence type="ECO:0000256" key="6">
    <source>
        <dbReference type="ARBA" id="ARBA00022833"/>
    </source>
</evidence>
<feature type="compositionally biased region" description="Basic and acidic residues" evidence="9">
    <location>
        <begin position="343"/>
        <end position="384"/>
    </location>
</feature>
<keyword evidence="4 8" id="KW-0479">Metal-binding</keyword>
<gene>
    <name evidence="11" type="ORF">ElyMa_002084400</name>
</gene>
<evidence type="ECO:0000256" key="3">
    <source>
        <dbReference type="ARBA" id="ARBA00022679"/>
    </source>
</evidence>
<comment type="pathway">
    <text evidence="2 8">Protein modification; protein ubiquitination.</text>
</comment>
<feature type="domain" description="RING-type" evidence="10">
    <location>
        <begin position="485"/>
        <end position="520"/>
    </location>
</feature>
<accession>A0AAV4FE08</accession>
<dbReference type="GO" id="GO:0008270">
    <property type="term" value="F:zinc ion binding"/>
    <property type="evidence" value="ECO:0007669"/>
    <property type="project" value="UniProtKB-KW"/>
</dbReference>
<evidence type="ECO:0000256" key="7">
    <source>
        <dbReference type="PROSITE-ProRule" id="PRU00175"/>
    </source>
</evidence>
<dbReference type="InterPro" id="IPR039396">
    <property type="entry name" value="Deltex_C"/>
</dbReference>
<evidence type="ECO:0000256" key="1">
    <source>
        <dbReference type="ARBA" id="ARBA00000900"/>
    </source>
</evidence>
<keyword evidence="5 7" id="KW-0863">Zinc-finger</keyword>
<comment type="similarity">
    <text evidence="8">Belongs to the Deltex family.</text>
</comment>
<keyword evidence="3 8" id="KW-0808">Transferase</keyword>
<evidence type="ECO:0000259" key="10">
    <source>
        <dbReference type="PROSITE" id="PS50089"/>
    </source>
</evidence>
<dbReference type="PANTHER" id="PTHR12622">
    <property type="entry name" value="DELTEX-RELATED"/>
    <property type="match status" value="1"/>
</dbReference>
<feature type="compositionally biased region" description="Basic and acidic residues" evidence="9">
    <location>
        <begin position="277"/>
        <end position="292"/>
    </location>
</feature>
<protein>
    <recommendedName>
        <fullName evidence="8">E3 ubiquitin-protein ligase</fullName>
        <ecNumber evidence="8">2.3.2.27</ecNumber>
    </recommendedName>
</protein>
<dbReference type="Pfam" id="PF18102">
    <property type="entry name" value="DTC"/>
    <property type="match status" value="1"/>
</dbReference>
<dbReference type="Proteomes" id="UP000762676">
    <property type="component" value="Unassembled WGS sequence"/>
</dbReference>
<sequence>MANKQSGELFTKCFFTLSDRVPNQDKELMHKFITIGFSITNIYPLTIEKVSTSSDDIENLIKVINQAFEPQLEEDFEIIDSVKSSKGEQGYRESVPRAGLLTSEGAGFVREDDSIESYSKGITKPRDLDIACKTLENGKRYVGTTSVFSNSALDGEDLKDAAEPDSLYLLQAAGGTKEPCGRSTGKKFLRNIAGTNNNSCSKVETTTSPKTFSDGDCLNEAEESDSYMYVFRAEAEADSHACPPKTEQDLRDSPPKTEQDLHDSPPITDFDLYDSPPRTEKDQNDCPPKTELDSYDSPPKTELDSHYSPPLTDYDSYDHPPKTEQDSYDNPPKTELNSYDSPPKTEQDLHDSPPKTEQDSHDSPTKTEQDQHESPPKPELDSHDSPPITDFDSYDSPPKTELGLQDNQKPLGRIKEPFDTCTASQISVEGAIGGSDSGSRMKNAAVPKAASTGNLFKADADSDACDRPQAAAGSWRPSEVPTEECGVCLGDMCRLYPLTCCDAVVCTTCAKKLHRCPFCRKPFVNVRGDQAEGERSSRQPREVPTMEECGVCLNDKFVRQPLACCNGIVCITCAKKVPRCPFCRTPFVLITGNQPRGRMKIALMPSQKLKGYEEFGSYTITYCFPSGRQGPEHPDPGETFAAVERKAYLPATTEGNKVLRLLRVAFLRRLTFTIGVSLTTGKKGVITWNGILHKTSLKEGNCYGYPDCHYLWSVTEDLADLGVDEESFSEEESCDLERVQRKLQRDQQFPD</sequence>
<dbReference type="InterPro" id="IPR039399">
    <property type="entry name" value="Deltex_C_sf"/>
</dbReference>
<evidence type="ECO:0000313" key="12">
    <source>
        <dbReference type="Proteomes" id="UP000762676"/>
    </source>
</evidence>
<dbReference type="GO" id="GO:0007219">
    <property type="term" value="P:Notch signaling pathway"/>
    <property type="evidence" value="ECO:0007669"/>
    <property type="project" value="InterPro"/>
</dbReference>
<dbReference type="Gene3D" id="3.30.390.130">
    <property type="match status" value="1"/>
</dbReference>
<dbReference type="InterPro" id="IPR039398">
    <property type="entry name" value="Deltex_fam"/>
</dbReference>
<evidence type="ECO:0000256" key="4">
    <source>
        <dbReference type="ARBA" id="ARBA00022723"/>
    </source>
</evidence>
<dbReference type="AlphaFoldDB" id="A0AAV4FE08"/>
<dbReference type="GO" id="GO:0005737">
    <property type="term" value="C:cytoplasm"/>
    <property type="evidence" value="ECO:0007669"/>
    <property type="project" value="UniProtKB-SubCell"/>
</dbReference>
<dbReference type="PROSITE" id="PS50089">
    <property type="entry name" value="ZF_RING_2"/>
    <property type="match status" value="1"/>
</dbReference>
<comment type="subcellular location">
    <subcellularLocation>
        <location evidence="8">Cytoplasm</location>
    </subcellularLocation>
</comment>
<evidence type="ECO:0000256" key="5">
    <source>
        <dbReference type="ARBA" id="ARBA00022771"/>
    </source>
</evidence>
<comment type="catalytic activity">
    <reaction evidence="1 8">
        <text>S-ubiquitinyl-[E2 ubiquitin-conjugating enzyme]-L-cysteine + [acceptor protein]-L-lysine = [E2 ubiquitin-conjugating enzyme]-L-cysteine + N(6)-ubiquitinyl-[acceptor protein]-L-lysine.</text>
        <dbReference type="EC" id="2.3.2.27"/>
    </reaction>
</comment>
<name>A0AAV4FE08_9GAST</name>
<evidence type="ECO:0000256" key="8">
    <source>
        <dbReference type="RuleBase" id="RU367105"/>
    </source>
</evidence>
<dbReference type="EC" id="2.3.2.27" evidence="8"/>
<feature type="compositionally biased region" description="Basic and acidic residues" evidence="9">
    <location>
        <begin position="246"/>
        <end position="263"/>
    </location>
</feature>
<dbReference type="CDD" id="cd09633">
    <property type="entry name" value="Deltex_C"/>
    <property type="match status" value="1"/>
</dbReference>
<keyword evidence="8" id="KW-0963">Cytoplasm</keyword>
<comment type="caution">
    <text evidence="11">The sequence shown here is derived from an EMBL/GenBank/DDBJ whole genome shotgun (WGS) entry which is preliminary data.</text>
</comment>
<reference evidence="11 12" key="1">
    <citation type="journal article" date="2021" name="Elife">
        <title>Chloroplast acquisition without the gene transfer in kleptoplastic sea slugs, Plakobranchus ocellatus.</title>
        <authorList>
            <person name="Maeda T."/>
            <person name="Takahashi S."/>
            <person name="Yoshida T."/>
            <person name="Shimamura S."/>
            <person name="Takaki Y."/>
            <person name="Nagai Y."/>
            <person name="Toyoda A."/>
            <person name="Suzuki Y."/>
            <person name="Arimoto A."/>
            <person name="Ishii H."/>
            <person name="Satoh N."/>
            <person name="Nishiyama T."/>
            <person name="Hasebe M."/>
            <person name="Maruyama T."/>
            <person name="Minagawa J."/>
            <person name="Obokata J."/>
            <person name="Shigenobu S."/>
        </authorList>
    </citation>
    <scope>NUCLEOTIDE SEQUENCE [LARGE SCALE GENOMIC DNA]</scope>
</reference>
<feature type="compositionally biased region" description="Basic and acidic residues" evidence="9">
    <location>
        <begin position="316"/>
        <end position="325"/>
    </location>
</feature>
<dbReference type="EMBL" id="BMAT01004240">
    <property type="protein sequence ID" value="GFR70923.1"/>
    <property type="molecule type" value="Genomic_DNA"/>
</dbReference>
<dbReference type="InterPro" id="IPR001841">
    <property type="entry name" value="Znf_RING"/>
</dbReference>
<keyword evidence="12" id="KW-1185">Reference proteome</keyword>